<reference evidence="3 4" key="2">
    <citation type="submission" date="2024-10" db="EMBL/GenBank/DDBJ databases">
        <authorList>
            <person name="Ryan C."/>
        </authorList>
    </citation>
    <scope>NUCLEOTIDE SEQUENCE [LARGE SCALE GENOMIC DNA]</scope>
</reference>
<reference evidence="4" key="1">
    <citation type="submission" date="2024-06" db="EMBL/GenBank/DDBJ databases">
        <authorList>
            <person name="Ryan C."/>
        </authorList>
    </citation>
    <scope>NUCLEOTIDE SEQUENCE [LARGE SCALE GENOMIC DNA]</scope>
</reference>
<keyword evidence="2" id="KW-0812">Transmembrane</keyword>
<keyword evidence="2" id="KW-0472">Membrane</keyword>
<feature type="compositionally biased region" description="Polar residues" evidence="1">
    <location>
        <begin position="52"/>
        <end position="65"/>
    </location>
</feature>
<accession>A0ABC8Z8Z8</accession>
<dbReference type="EMBL" id="OZ075128">
    <property type="protein sequence ID" value="CAL4957731.1"/>
    <property type="molecule type" value="Genomic_DNA"/>
</dbReference>
<evidence type="ECO:0000256" key="2">
    <source>
        <dbReference type="SAM" id="Phobius"/>
    </source>
</evidence>
<feature type="region of interest" description="Disordered" evidence="1">
    <location>
        <begin position="37"/>
        <end position="75"/>
    </location>
</feature>
<dbReference type="Proteomes" id="UP001497457">
    <property type="component" value="Chromosome 18b"/>
</dbReference>
<evidence type="ECO:0000313" key="4">
    <source>
        <dbReference type="Proteomes" id="UP001497457"/>
    </source>
</evidence>
<gene>
    <name evidence="3" type="ORF">URODEC1_LOCUS42723</name>
</gene>
<keyword evidence="4" id="KW-1185">Reference proteome</keyword>
<dbReference type="AlphaFoldDB" id="A0ABC8Z8Z8"/>
<evidence type="ECO:0000313" key="3">
    <source>
        <dbReference type="EMBL" id="CAL4957731.1"/>
    </source>
</evidence>
<feature type="transmembrane region" description="Helical" evidence="2">
    <location>
        <begin position="15"/>
        <end position="33"/>
    </location>
</feature>
<sequence length="75" mass="8215">MKQKRSWCQFISHKLLVVLMSMVVLAVMLIGFLTGESMGKRGQGERPPAPVSGTSHHQSSISQDHGMQPLSPGRN</sequence>
<evidence type="ECO:0000256" key="1">
    <source>
        <dbReference type="SAM" id="MobiDB-lite"/>
    </source>
</evidence>
<protein>
    <submittedName>
        <fullName evidence="3">Uncharacterized protein</fullName>
    </submittedName>
</protein>
<name>A0ABC8Z8Z8_9POAL</name>
<keyword evidence="2" id="KW-1133">Transmembrane helix</keyword>
<organism evidence="3 4">
    <name type="scientific">Urochloa decumbens</name>
    <dbReference type="NCBI Taxonomy" id="240449"/>
    <lineage>
        <taxon>Eukaryota</taxon>
        <taxon>Viridiplantae</taxon>
        <taxon>Streptophyta</taxon>
        <taxon>Embryophyta</taxon>
        <taxon>Tracheophyta</taxon>
        <taxon>Spermatophyta</taxon>
        <taxon>Magnoliopsida</taxon>
        <taxon>Liliopsida</taxon>
        <taxon>Poales</taxon>
        <taxon>Poaceae</taxon>
        <taxon>PACMAD clade</taxon>
        <taxon>Panicoideae</taxon>
        <taxon>Panicodae</taxon>
        <taxon>Paniceae</taxon>
        <taxon>Melinidinae</taxon>
        <taxon>Urochloa</taxon>
    </lineage>
</organism>
<proteinExistence type="predicted"/>